<dbReference type="GO" id="GO:0005634">
    <property type="term" value="C:nucleus"/>
    <property type="evidence" value="ECO:0007669"/>
    <property type="project" value="EnsemblPlants"/>
</dbReference>
<dbReference type="AlphaFoldDB" id="A0A7N0TX62"/>
<dbReference type="Gramene" id="Kaladp0046s0328.3.v1.1">
    <property type="protein sequence ID" value="Kaladp0046s0328.3.v1.1"/>
    <property type="gene ID" value="Kaladp0046s0328.v1.1"/>
</dbReference>
<keyword evidence="4" id="KW-1185">Reference proteome</keyword>
<dbReference type="Proteomes" id="UP000594263">
    <property type="component" value="Unplaced"/>
</dbReference>
<proteinExistence type="predicted"/>
<evidence type="ECO:0000313" key="3">
    <source>
        <dbReference type="EnsemblPlants" id="Kaladp0046s0328.1.v1.1"/>
    </source>
</evidence>
<feature type="region of interest" description="Disordered" evidence="1">
    <location>
        <begin position="150"/>
        <end position="271"/>
    </location>
</feature>
<dbReference type="EnsemblPlants" id="Kaladp0046s0328.1.v1.1">
    <property type="protein sequence ID" value="Kaladp0046s0328.1.v1.1"/>
    <property type="gene ID" value="Kaladp0046s0328.v1.1"/>
</dbReference>
<dbReference type="OMA" id="TVYNRMM"/>
<sequence>MEKDQKREPNKLVKKIKNQTSIGFVEPNFPAGSDMENGHRVITKEEVIAKLKDDGDFDRLRLEIIRRLKDNDELRNSIATVVKQSAVLNQAGSENMKPRQLSDAIREDVGDTLMSQLSDGVWEIIRDEDGMQKEIKETIQCVHNKMVNPNYKEEGASSPSHSVLPTQNEAVNSSLPSSVNKADGTMSDNDPSEPPGFSLGLNNFEESLKEGSHISLPKGRNLEEQKNEKHNESRDTTKHNDETAPLVSQGKQLTHLADCSDEDPDLPPGFG</sequence>
<protein>
    <recommendedName>
        <fullName evidence="2">BOD1/SHG1 domain-containing protein</fullName>
    </recommendedName>
</protein>
<dbReference type="Gramene" id="Kaladp0046s0328.2.v1.1">
    <property type="protein sequence ID" value="Kaladp0046s0328.2.v1.1"/>
    <property type="gene ID" value="Kaladp0046s0328.v1.1"/>
</dbReference>
<dbReference type="EnsemblPlants" id="Kaladp0046s0328.3.v1.1">
    <property type="protein sequence ID" value="Kaladp0046s0328.3.v1.1"/>
    <property type="gene ID" value="Kaladp0046s0328.v1.1"/>
</dbReference>
<dbReference type="PANTHER" id="PTHR34356">
    <property type="entry name" value="ANTIGENIC HEAT-STABLE PROTEIN"/>
    <property type="match status" value="1"/>
</dbReference>
<dbReference type="Pfam" id="PF05205">
    <property type="entry name" value="COMPASS-Shg1"/>
    <property type="match status" value="1"/>
</dbReference>
<feature type="domain" description="BOD1/SHG1" evidence="2">
    <location>
        <begin position="48"/>
        <end position="139"/>
    </location>
</feature>
<dbReference type="Gramene" id="Kaladp0046s0328.1.v1.1">
    <property type="protein sequence ID" value="Kaladp0046s0328.1.v1.1"/>
    <property type="gene ID" value="Kaladp0046s0328.v1.1"/>
</dbReference>
<dbReference type="InterPro" id="IPR055264">
    <property type="entry name" value="BOD1/SHG1_dom"/>
</dbReference>
<accession>A0A7N0TX62</accession>
<dbReference type="PANTHER" id="PTHR34356:SF3">
    <property type="entry name" value="EXPRESSED PROTEIN"/>
    <property type="match status" value="1"/>
</dbReference>
<organism evidence="3 4">
    <name type="scientific">Kalanchoe fedtschenkoi</name>
    <name type="common">Lavender scallops</name>
    <name type="synonym">South American air plant</name>
    <dbReference type="NCBI Taxonomy" id="63787"/>
    <lineage>
        <taxon>Eukaryota</taxon>
        <taxon>Viridiplantae</taxon>
        <taxon>Streptophyta</taxon>
        <taxon>Embryophyta</taxon>
        <taxon>Tracheophyta</taxon>
        <taxon>Spermatophyta</taxon>
        <taxon>Magnoliopsida</taxon>
        <taxon>eudicotyledons</taxon>
        <taxon>Gunneridae</taxon>
        <taxon>Pentapetalae</taxon>
        <taxon>Saxifragales</taxon>
        <taxon>Crassulaceae</taxon>
        <taxon>Kalanchoe</taxon>
    </lineage>
</organism>
<name>A0A7N0TX62_KALFE</name>
<feature type="compositionally biased region" description="Polar residues" evidence="1">
    <location>
        <begin position="157"/>
        <end position="180"/>
    </location>
</feature>
<dbReference type="EnsemblPlants" id="Kaladp0046s0328.2.v1.1">
    <property type="protein sequence ID" value="Kaladp0046s0328.2.v1.1"/>
    <property type="gene ID" value="Kaladp0046s0328.v1.1"/>
</dbReference>
<feature type="compositionally biased region" description="Basic and acidic residues" evidence="1">
    <location>
        <begin position="220"/>
        <end position="242"/>
    </location>
</feature>
<evidence type="ECO:0000259" key="2">
    <source>
        <dbReference type="Pfam" id="PF05205"/>
    </source>
</evidence>
<reference evidence="3" key="1">
    <citation type="submission" date="2021-01" db="UniProtKB">
        <authorList>
            <consortium name="EnsemblPlants"/>
        </authorList>
    </citation>
    <scope>IDENTIFICATION</scope>
</reference>
<evidence type="ECO:0000256" key="1">
    <source>
        <dbReference type="SAM" id="MobiDB-lite"/>
    </source>
</evidence>
<evidence type="ECO:0000313" key="4">
    <source>
        <dbReference type="Proteomes" id="UP000594263"/>
    </source>
</evidence>